<evidence type="ECO:0000313" key="11">
    <source>
        <dbReference type="EMBL" id="APZ81465.1"/>
    </source>
</evidence>
<keyword evidence="9 10" id="KW-0807">Transducer</keyword>
<evidence type="ECO:0000256" key="8">
    <source>
        <dbReference type="ARBA" id="ARBA00023170"/>
    </source>
</evidence>
<dbReference type="GO" id="GO:0007165">
    <property type="term" value="P:signal transduction"/>
    <property type="evidence" value="ECO:0007669"/>
    <property type="project" value="UniProtKB-KW"/>
</dbReference>
<name>A0A2I4PH54_ADELI</name>
<dbReference type="Pfam" id="PF02949">
    <property type="entry name" value="7tm_6"/>
    <property type="match status" value="1"/>
</dbReference>
<reference evidence="11" key="1">
    <citation type="submission" date="2016-01" db="EMBL/GenBank/DDBJ databases">
        <title>Candidate chemosensory genes identified in Adelphocoris lineolatus (Goeze) (Hemiptera: Miridae) by antennal transcriptome analysis.</title>
        <authorList>
            <person name="Xiao Y."/>
        </authorList>
    </citation>
    <scope>NUCLEOTIDE SEQUENCE</scope>
</reference>
<evidence type="ECO:0000256" key="2">
    <source>
        <dbReference type="ARBA" id="ARBA00022475"/>
    </source>
</evidence>
<comment type="subcellular location">
    <subcellularLocation>
        <location evidence="1 10">Cell membrane</location>
        <topology evidence="1 10">Multi-pass membrane protein</topology>
    </subcellularLocation>
</comment>
<evidence type="ECO:0000256" key="9">
    <source>
        <dbReference type="ARBA" id="ARBA00023224"/>
    </source>
</evidence>
<keyword evidence="2" id="KW-1003">Cell membrane</keyword>
<keyword evidence="8 10" id="KW-0675">Receptor</keyword>
<feature type="transmembrane region" description="Helical" evidence="10">
    <location>
        <begin position="273"/>
        <end position="298"/>
    </location>
</feature>
<evidence type="ECO:0000256" key="4">
    <source>
        <dbReference type="ARBA" id="ARBA00022692"/>
    </source>
</evidence>
<dbReference type="PANTHER" id="PTHR21137:SF35">
    <property type="entry name" value="ODORANT RECEPTOR 19A-RELATED"/>
    <property type="match status" value="1"/>
</dbReference>
<comment type="caution">
    <text evidence="10">Lacks conserved residue(s) required for the propagation of feature annotation.</text>
</comment>
<evidence type="ECO:0000256" key="10">
    <source>
        <dbReference type="RuleBase" id="RU351113"/>
    </source>
</evidence>
<feature type="transmembrane region" description="Helical" evidence="10">
    <location>
        <begin position="310"/>
        <end position="333"/>
    </location>
</feature>
<keyword evidence="7 10" id="KW-0472">Membrane</keyword>
<feature type="transmembrane region" description="Helical" evidence="10">
    <location>
        <begin position="75"/>
        <end position="99"/>
    </location>
</feature>
<comment type="similarity">
    <text evidence="10">Belongs to the insect chemoreceptor superfamily. Heteromeric odorant receptor channel (TC 1.A.69) family.</text>
</comment>
<feature type="transmembrane region" description="Helical" evidence="10">
    <location>
        <begin position="209"/>
        <end position="227"/>
    </location>
</feature>
<keyword evidence="5 10" id="KW-0552">Olfaction</keyword>
<evidence type="ECO:0000256" key="5">
    <source>
        <dbReference type="ARBA" id="ARBA00022725"/>
    </source>
</evidence>
<sequence length="409" mass="47171">MKSGGRSFNKRRAELLKAYNAIHWLTFTKWFYEDNPIEDNVWRDKRLWVHFAFAFICQSNIIIFKVFHLVSEENFFATLTSLTSGLVVLLVVVRTYVLYQIPTFKQLYFKPEIFNCNKHRPTSSLDVLIQTVKHSRKVGIWCMMLFLTFDVSWLVLPIVPPIIEIIKGTNQTYDELIPQYPSINPVRLTWLTKEAKYAFDLFMGAVNTIPWVGFVVVYYAVVQLFLAQHKIMMLSMTRGPQVPGDAKEPLELRLWIQDHALIRKLVYQLRSTVSPALAGTICANVFTVGLNMLALISSPIGPEAPLYTRYLFYFSFGTYSAISIFDIFIHCWLSSEISNSGKELNYAIYAGDWNSDLKRPPQDNVIPLMVCNKEIRFTALGLIPVTMTTFTEVIRISYSYFTILKETGH</sequence>
<feature type="transmembrane region" description="Helical" evidence="10">
    <location>
        <begin position="47"/>
        <end position="69"/>
    </location>
</feature>
<dbReference type="GO" id="GO:0005549">
    <property type="term" value="F:odorant binding"/>
    <property type="evidence" value="ECO:0007669"/>
    <property type="project" value="InterPro"/>
</dbReference>
<accession>A0A2I4PH54</accession>
<dbReference type="GO" id="GO:0005886">
    <property type="term" value="C:plasma membrane"/>
    <property type="evidence" value="ECO:0007669"/>
    <property type="project" value="UniProtKB-SubCell"/>
</dbReference>
<evidence type="ECO:0000256" key="6">
    <source>
        <dbReference type="ARBA" id="ARBA00022989"/>
    </source>
</evidence>
<feature type="transmembrane region" description="Helical" evidence="10">
    <location>
        <begin position="138"/>
        <end position="159"/>
    </location>
</feature>
<keyword evidence="4 10" id="KW-0812">Transmembrane</keyword>
<keyword evidence="3 10" id="KW-0716">Sensory transduction</keyword>
<dbReference type="AlphaFoldDB" id="A0A2I4PH54"/>
<dbReference type="InterPro" id="IPR004117">
    <property type="entry name" value="7tm6_olfct_rcpt"/>
</dbReference>
<organism evidence="11">
    <name type="scientific">Adelphocoris lineolatus</name>
    <name type="common">Alfalfa plant bug</name>
    <dbReference type="NCBI Taxonomy" id="236346"/>
    <lineage>
        <taxon>Eukaryota</taxon>
        <taxon>Metazoa</taxon>
        <taxon>Ecdysozoa</taxon>
        <taxon>Arthropoda</taxon>
        <taxon>Hexapoda</taxon>
        <taxon>Insecta</taxon>
        <taxon>Pterygota</taxon>
        <taxon>Neoptera</taxon>
        <taxon>Paraneoptera</taxon>
        <taxon>Hemiptera</taxon>
        <taxon>Heteroptera</taxon>
        <taxon>Panheteroptera</taxon>
        <taxon>Cimicomorpha</taxon>
        <taxon>Miridae</taxon>
        <taxon>Mirini</taxon>
        <taxon>Adelphocoris</taxon>
    </lineage>
</organism>
<evidence type="ECO:0000256" key="3">
    <source>
        <dbReference type="ARBA" id="ARBA00022606"/>
    </source>
</evidence>
<dbReference type="GO" id="GO:0004984">
    <property type="term" value="F:olfactory receptor activity"/>
    <property type="evidence" value="ECO:0007669"/>
    <property type="project" value="InterPro"/>
</dbReference>
<keyword evidence="6 10" id="KW-1133">Transmembrane helix</keyword>
<proteinExistence type="evidence at transcript level"/>
<dbReference type="EMBL" id="KU523643">
    <property type="protein sequence ID" value="APZ81465.1"/>
    <property type="molecule type" value="mRNA"/>
</dbReference>
<evidence type="ECO:0000256" key="7">
    <source>
        <dbReference type="ARBA" id="ARBA00023136"/>
    </source>
</evidence>
<protein>
    <recommendedName>
        <fullName evidence="10">Odorant receptor</fullName>
    </recommendedName>
</protein>
<evidence type="ECO:0000256" key="1">
    <source>
        <dbReference type="ARBA" id="ARBA00004651"/>
    </source>
</evidence>
<dbReference type="PANTHER" id="PTHR21137">
    <property type="entry name" value="ODORANT RECEPTOR"/>
    <property type="match status" value="1"/>
</dbReference>